<evidence type="ECO:0000313" key="1">
    <source>
        <dbReference type="EMBL" id="PPQ97026.1"/>
    </source>
</evidence>
<protein>
    <submittedName>
        <fullName evidence="1">Uncharacterized protein</fullName>
    </submittedName>
</protein>
<comment type="caution">
    <text evidence="1">The sequence shown here is derived from an EMBL/GenBank/DDBJ whole genome shotgun (WGS) entry which is preliminary data.</text>
</comment>
<reference evidence="1 2" key="1">
    <citation type="journal article" date="2018" name="Evol. Lett.">
        <title>Horizontal gene cluster transfer increased hallucinogenic mushroom diversity.</title>
        <authorList>
            <person name="Reynolds H.T."/>
            <person name="Vijayakumar V."/>
            <person name="Gluck-Thaler E."/>
            <person name="Korotkin H.B."/>
            <person name="Matheny P.B."/>
            <person name="Slot J.C."/>
        </authorList>
    </citation>
    <scope>NUCLEOTIDE SEQUENCE [LARGE SCALE GENOMIC DNA]</scope>
    <source>
        <strain evidence="1 2">SRW20</strain>
    </source>
</reference>
<evidence type="ECO:0000313" key="2">
    <source>
        <dbReference type="Proteomes" id="UP000284706"/>
    </source>
</evidence>
<keyword evidence="2" id="KW-1185">Reference proteome</keyword>
<sequence>MYEPSSFRSAGLLPSSTSRDDLELLHHRDWDARSCAVVTQVAFRTRMPDTRHILEGDGGYLAMWRMSSMSVIGIPAKVIRRLTICSDLLQQIISPDRNSISLPPIAPPSHARQPNRKATYLGIAVVS</sequence>
<organism evidence="1 2">
    <name type="scientific">Gymnopilus dilepis</name>
    <dbReference type="NCBI Taxonomy" id="231916"/>
    <lineage>
        <taxon>Eukaryota</taxon>
        <taxon>Fungi</taxon>
        <taxon>Dikarya</taxon>
        <taxon>Basidiomycota</taxon>
        <taxon>Agaricomycotina</taxon>
        <taxon>Agaricomycetes</taxon>
        <taxon>Agaricomycetidae</taxon>
        <taxon>Agaricales</taxon>
        <taxon>Agaricineae</taxon>
        <taxon>Hymenogastraceae</taxon>
        <taxon>Gymnopilus</taxon>
    </lineage>
</organism>
<accession>A0A409Y1V6</accession>
<dbReference type="AlphaFoldDB" id="A0A409Y1V6"/>
<dbReference type="EMBL" id="NHYE01001298">
    <property type="protein sequence ID" value="PPQ97026.1"/>
    <property type="molecule type" value="Genomic_DNA"/>
</dbReference>
<name>A0A409Y1V6_9AGAR</name>
<proteinExistence type="predicted"/>
<dbReference type="Proteomes" id="UP000284706">
    <property type="component" value="Unassembled WGS sequence"/>
</dbReference>
<gene>
    <name evidence="1" type="ORF">CVT26_001309</name>
</gene>
<dbReference type="InParanoid" id="A0A409Y1V6"/>